<sequence length="73" mass="8390">VNQVHQFIGMLNLRQDGRFIIHSDFASRRRKGLKDVHLVLLFRWHESGNEVGPFIHQCLGPSSSFSELNSICL</sequence>
<proteinExistence type="predicted"/>
<evidence type="ECO:0000313" key="1">
    <source>
        <dbReference type="Proteomes" id="UP000887563"/>
    </source>
</evidence>
<reference evidence="2" key="1">
    <citation type="submission" date="2022-11" db="UniProtKB">
        <authorList>
            <consortium name="WormBaseParasite"/>
        </authorList>
    </citation>
    <scope>IDENTIFICATION</scope>
</reference>
<evidence type="ECO:0000313" key="2">
    <source>
        <dbReference type="WBParaSite" id="Minc3s02072g28113"/>
    </source>
</evidence>
<name>A0A914MNF5_MELIC</name>
<dbReference type="WBParaSite" id="Minc3s02072g28113">
    <property type="protein sequence ID" value="Minc3s02072g28113"/>
    <property type="gene ID" value="Minc3s02072g28113"/>
</dbReference>
<protein>
    <submittedName>
        <fullName evidence="2">Uncharacterized protein</fullName>
    </submittedName>
</protein>
<dbReference type="Proteomes" id="UP000887563">
    <property type="component" value="Unplaced"/>
</dbReference>
<accession>A0A914MNF5</accession>
<organism evidence="1 2">
    <name type="scientific">Meloidogyne incognita</name>
    <name type="common">Southern root-knot nematode worm</name>
    <name type="synonym">Oxyuris incognita</name>
    <dbReference type="NCBI Taxonomy" id="6306"/>
    <lineage>
        <taxon>Eukaryota</taxon>
        <taxon>Metazoa</taxon>
        <taxon>Ecdysozoa</taxon>
        <taxon>Nematoda</taxon>
        <taxon>Chromadorea</taxon>
        <taxon>Rhabditida</taxon>
        <taxon>Tylenchina</taxon>
        <taxon>Tylenchomorpha</taxon>
        <taxon>Tylenchoidea</taxon>
        <taxon>Meloidogynidae</taxon>
        <taxon>Meloidogyninae</taxon>
        <taxon>Meloidogyne</taxon>
        <taxon>Meloidogyne incognita group</taxon>
    </lineage>
</organism>
<keyword evidence="1" id="KW-1185">Reference proteome</keyword>
<dbReference type="AlphaFoldDB" id="A0A914MNF5"/>